<evidence type="ECO:0000313" key="3">
    <source>
        <dbReference type="Proteomes" id="UP001155587"/>
    </source>
</evidence>
<dbReference type="AlphaFoldDB" id="A0A9X3CR58"/>
<dbReference type="RefSeq" id="WP_265676428.1">
    <property type="nucleotide sequence ID" value="NZ_JAKRRY010000027.1"/>
</dbReference>
<accession>A0A9X3CR58</accession>
<dbReference type="SUPFAM" id="SSF55136">
    <property type="entry name" value="Probable bacterial effector-binding domain"/>
    <property type="match status" value="1"/>
</dbReference>
<name>A0A9X3CR58_9VIBR</name>
<organism evidence="2 3">
    <name type="scientific">Vibrio qingdaonensis</name>
    <dbReference type="NCBI Taxonomy" id="2829491"/>
    <lineage>
        <taxon>Bacteria</taxon>
        <taxon>Pseudomonadati</taxon>
        <taxon>Pseudomonadota</taxon>
        <taxon>Gammaproteobacteria</taxon>
        <taxon>Vibrionales</taxon>
        <taxon>Vibrionaceae</taxon>
        <taxon>Vibrio</taxon>
    </lineage>
</organism>
<evidence type="ECO:0000259" key="1">
    <source>
        <dbReference type="Pfam" id="PF06445"/>
    </source>
</evidence>
<protein>
    <submittedName>
        <fullName evidence="2">GyrI-like domain-containing protein</fullName>
    </submittedName>
</protein>
<keyword evidence="3" id="KW-1185">Reference proteome</keyword>
<reference evidence="2" key="1">
    <citation type="submission" date="2022-02" db="EMBL/GenBank/DDBJ databases">
        <title>Vibrio sp. nov, a new bacterium isolated from seawater.</title>
        <authorList>
            <person name="Yuan Y."/>
        </authorList>
    </citation>
    <scope>NUCLEOTIDE SEQUENCE</scope>
    <source>
        <strain evidence="2">ZSDZ65</strain>
    </source>
</reference>
<dbReference type="EMBL" id="JAKRRY010000027">
    <property type="protein sequence ID" value="MCW8347890.1"/>
    <property type="molecule type" value="Genomic_DNA"/>
</dbReference>
<evidence type="ECO:0000313" key="2">
    <source>
        <dbReference type="EMBL" id="MCW8347890.1"/>
    </source>
</evidence>
<dbReference type="Proteomes" id="UP001155587">
    <property type="component" value="Unassembled WGS sequence"/>
</dbReference>
<dbReference type="InterPro" id="IPR029442">
    <property type="entry name" value="GyrI-like"/>
</dbReference>
<dbReference type="Gene3D" id="3.20.80.10">
    <property type="entry name" value="Regulatory factor, effector binding domain"/>
    <property type="match status" value="1"/>
</dbReference>
<feature type="domain" description="GyrI-like small molecule binding" evidence="1">
    <location>
        <begin position="13"/>
        <end position="84"/>
    </location>
</feature>
<proteinExistence type="predicted"/>
<dbReference type="InterPro" id="IPR011256">
    <property type="entry name" value="Reg_factor_effector_dom_sf"/>
</dbReference>
<comment type="caution">
    <text evidence="2">The sequence shown here is derived from an EMBL/GenBank/DDBJ whole genome shotgun (WGS) entry which is preliminary data.</text>
</comment>
<dbReference type="Pfam" id="PF06445">
    <property type="entry name" value="GyrI-like"/>
    <property type="match status" value="1"/>
</dbReference>
<gene>
    <name evidence="2" type="ORF">MD535_18035</name>
</gene>
<sequence>MLNSQHVEYAKAHIDCLSIPEQTYAVITHIGPIANFPKTLDWVLHNWLPHSGYYGEEGYKLESYPSHYDPTGVDVSMEFWLPIRSEDNK</sequence>